<reference evidence="7 8" key="1">
    <citation type="submission" date="2020-07" db="EMBL/GenBank/DDBJ databases">
        <title>Sequencing the genomes of 1000 actinobacteria strains.</title>
        <authorList>
            <person name="Klenk H.-P."/>
        </authorList>
    </citation>
    <scope>NUCLEOTIDE SEQUENCE [LARGE SCALE GENOMIC DNA]</scope>
    <source>
        <strain evidence="7 8">DSM 24482</strain>
    </source>
</reference>
<dbReference type="EC" id="3.5.1.10" evidence="3 4"/>
<proteinExistence type="inferred from homology"/>
<evidence type="ECO:0000256" key="4">
    <source>
        <dbReference type="NCBIfam" id="TIGR00655"/>
    </source>
</evidence>
<name>A0A7Y9FE77_9CELL</name>
<gene>
    <name evidence="3 6" type="primary">purU</name>
    <name evidence="7" type="ORF">BKA21_000936</name>
    <name evidence="6" type="ORF">Col01nite_23370</name>
</gene>
<comment type="caution">
    <text evidence="7">The sequence shown here is derived from an EMBL/GenBank/DDBJ whole genome shotgun (WGS) entry which is preliminary data.</text>
</comment>
<dbReference type="Gene3D" id="3.30.70.260">
    <property type="match status" value="1"/>
</dbReference>
<dbReference type="Gene3D" id="3.40.50.170">
    <property type="entry name" value="Formyl transferase, N-terminal domain"/>
    <property type="match status" value="1"/>
</dbReference>
<evidence type="ECO:0000256" key="2">
    <source>
        <dbReference type="ARBA" id="ARBA00022801"/>
    </source>
</evidence>
<dbReference type="Pfam" id="PF00551">
    <property type="entry name" value="Formyl_trans_N"/>
    <property type="match status" value="1"/>
</dbReference>
<comment type="pathway">
    <text evidence="3">Purine metabolism; IMP biosynthesis via de novo pathway; formate from 10-formyl-5,6,7,8-tetrahydrofolate: step 1/1.</text>
</comment>
<keyword evidence="2 3" id="KW-0378">Hydrolase</keyword>
<evidence type="ECO:0000313" key="6">
    <source>
        <dbReference type="EMBL" id="GIG33178.1"/>
    </source>
</evidence>
<evidence type="ECO:0000313" key="9">
    <source>
        <dbReference type="Proteomes" id="UP000618382"/>
    </source>
</evidence>
<dbReference type="GO" id="GO:0006730">
    <property type="term" value="P:one-carbon metabolic process"/>
    <property type="evidence" value="ECO:0007669"/>
    <property type="project" value="UniProtKB-KW"/>
</dbReference>
<keyword evidence="9" id="KW-1185">Reference proteome</keyword>
<dbReference type="Proteomes" id="UP000618382">
    <property type="component" value="Unassembled WGS sequence"/>
</dbReference>
<dbReference type="Pfam" id="PF01842">
    <property type="entry name" value="ACT"/>
    <property type="match status" value="1"/>
</dbReference>
<dbReference type="AlphaFoldDB" id="A0A7Y9FE77"/>
<dbReference type="SUPFAM" id="SSF53328">
    <property type="entry name" value="Formyltransferase"/>
    <property type="match status" value="1"/>
</dbReference>
<dbReference type="InterPro" id="IPR002912">
    <property type="entry name" value="ACT_dom"/>
</dbReference>
<dbReference type="CDD" id="cd08648">
    <property type="entry name" value="FMT_core_Formyl-FH4-Hydrolase_C"/>
    <property type="match status" value="1"/>
</dbReference>
<evidence type="ECO:0000313" key="8">
    <source>
        <dbReference type="Proteomes" id="UP000577956"/>
    </source>
</evidence>
<dbReference type="InterPro" id="IPR041729">
    <property type="entry name" value="Formyl-FH4-Hydrolase_C"/>
</dbReference>
<dbReference type="PANTHER" id="PTHR42706">
    <property type="entry name" value="FORMYLTETRAHYDROFOLATE DEFORMYLASE"/>
    <property type="match status" value="1"/>
</dbReference>
<comment type="catalytic activity">
    <reaction evidence="3">
        <text>(6R)-10-formyltetrahydrofolate + H2O = (6S)-5,6,7,8-tetrahydrofolate + formate + H(+)</text>
        <dbReference type="Rhea" id="RHEA:19833"/>
        <dbReference type="ChEBI" id="CHEBI:15377"/>
        <dbReference type="ChEBI" id="CHEBI:15378"/>
        <dbReference type="ChEBI" id="CHEBI:15740"/>
        <dbReference type="ChEBI" id="CHEBI:57453"/>
        <dbReference type="ChEBI" id="CHEBI:195366"/>
        <dbReference type="EC" id="3.5.1.10"/>
    </reaction>
</comment>
<keyword evidence="3" id="KW-0658">Purine biosynthesis</keyword>
<dbReference type="Proteomes" id="UP000577956">
    <property type="component" value="Unassembled WGS sequence"/>
</dbReference>
<dbReference type="PRINTS" id="PR01575">
    <property type="entry name" value="FFH4HYDRLASE"/>
</dbReference>
<organism evidence="7 8">
    <name type="scientific">Cellulomonas oligotrophica</name>
    <dbReference type="NCBI Taxonomy" id="931536"/>
    <lineage>
        <taxon>Bacteria</taxon>
        <taxon>Bacillati</taxon>
        <taxon>Actinomycetota</taxon>
        <taxon>Actinomycetes</taxon>
        <taxon>Micrococcales</taxon>
        <taxon>Cellulomonadaceae</taxon>
        <taxon>Cellulomonas</taxon>
    </lineage>
</organism>
<feature type="active site" evidence="3">
    <location>
        <position position="232"/>
    </location>
</feature>
<keyword evidence="1 3" id="KW-0554">One-carbon metabolism</keyword>
<evidence type="ECO:0000256" key="1">
    <source>
        <dbReference type="ARBA" id="ARBA00022563"/>
    </source>
</evidence>
<reference evidence="6 9" key="2">
    <citation type="submission" date="2021-01" db="EMBL/GenBank/DDBJ databases">
        <title>Whole genome shotgun sequence of Cellulomonas oligotrophica NBRC 109435.</title>
        <authorList>
            <person name="Komaki H."/>
            <person name="Tamura T."/>
        </authorList>
    </citation>
    <scope>NUCLEOTIDE SEQUENCE [LARGE SCALE GENOMIC DNA]</scope>
    <source>
        <strain evidence="6 9">NBRC 109435</strain>
    </source>
</reference>
<accession>A0A7Y9FE77</accession>
<evidence type="ECO:0000313" key="7">
    <source>
        <dbReference type="EMBL" id="NYD85387.1"/>
    </source>
</evidence>
<dbReference type="InterPro" id="IPR036477">
    <property type="entry name" value="Formyl_transf_N_sf"/>
</dbReference>
<dbReference type="GO" id="GO:0006189">
    <property type="term" value="P:'de novo' IMP biosynthetic process"/>
    <property type="evidence" value="ECO:0007669"/>
    <property type="project" value="UniProtKB-UniRule"/>
</dbReference>
<dbReference type="RefSeq" id="WP_140460807.1">
    <property type="nucleotide sequence ID" value="NZ_BAABFI010000005.1"/>
</dbReference>
<sequence length="288" mass="31510">MSHTSEATTTHWVLTLTCPDQPGIVAAVAGLLAEHGGNITESQQFGDPQSGLFVMRVQVTSSASAAELGAALDALSPRFDLQWSLDVVGRPVRTLVMVSTAAHCLNDLAFRQRSENLPVDLVAVVSNHEVLAPLAQFYDIPFHHVPVSAATKADAEARLLALVEELDVELVVLARYMQILSDDLCRALEGRVINIHHSFLPSFKGARPYAQAYERGVKLIGATAHYVTGDLDEGPIIEQDVERVDHAQSVEDLVALGQDVERRALARAVRWHAEHRVLLDGHRTIVFR</sequence>
<evidence type="ECO:0000259" key="5">
    <source>
        <dbReference type="PROSITE" id="PS51671"/>
    </source>
</evidence>
<comment type="function">
    <text evidence="3">Catalyzes the hydrolysis of 10-formyltetrahydrofolate (formyl-FH4) to formate and tetrahydrofolate (FH4).</text>
</comment>
<dbReference type="CDD" id="cd04875">
    <property type="entry name" value="ACT_F4HF-DF"/>
    <property type="match status" value="1"/>
</dbReference>
<dbReference type="UniPathway" id="UPA00074">
    <property type="reaction ID" value="UER00170"/>
</dbReference>
<dbReference type="SUPFAM" id="SSF55021">
    <property type="entry name" value="ACT-like"/>
    <property type="match status" value="1"/>
</dbReference>
<dbReference type="InterPro" id="IPR004810">
    <property type="entry name" value="PurU"/>
</dbReference>
<dbReference type="HAMAP" id="MF_01927">
    <property type="entry name" value="PurU"/>
    <property type="match status" value="1"/>
</dbReference>
<comment type="similarity">
    <text evidence="3">Belongs to the PurU family.</text>
</comment>
<protein>
    <recommendedName>
        <fullName evidence="3 4">Formyltetrahydrofolate deformylase</fullName>
        <ecNumber evidence="3 4">3.5.1.10</ecNumber>
    </recommendedName>
    <alternativeName>
        <fullName evidence="3">Formyl-FH(4) hydrolase</fullName>
    </alternativeName>
</protein>
<dbReference type="InterPro" id="IPR045865">
    <property type="entry name" value="ACT-like_dom_sf"/>
</dbReference>
<dbReference type="NCBIfam" id="TIGR00655">
    <property type="entry name" value="PurU"/>
    <property type="match status" value="1"/>
</dbReference>
<dbReference type="GO" id="GO:0008864">
    <property type="term" value="F:formyltetrahydrofolate deformylase activity"/>
    <property type="evidence" value="ECO:0007669"/>
    <property type="project" value="UniProtKB-UniRule"/>
</dbReference>
<dbReference type="EMBL" id="BONN01000006">
    <property type="protein sequence ID" value="GIG33178.1"/>
    <property type="molecule type" value="Genomic_DNA"/>
</dbReference>
<dbReference type="PIRSF" id="PIRSF036480">
    <property type="entry name" value="FormyFH4_hydr"/>
    <property type="match status" value="1"/>
</dbReference>
<dbReference type="NCBIfam" id="NF004684">
    <property type="entry name" value="PRK06027.1"/>
    <property type="match status" value="1"/>
</dbReference>
<dbReference type="PROSITE" id="PS51671">
    <property type="entry name" value="ACT"/>
    <property type="match status" value="1"/>
</dbReference>
<dbReference type="PANTHER" id="PTHR42706:SF1">
    <property type="entry name" value="FORMYLTETRAHYDROFOLATE DEFORMYLASE 2, MITOCHONDRIAL"/>
    <property type="match status" value="1"/>
</dbReference>
<dbReference type="EMBL" id="JACCBK010000001">
    <property type="protein sequence ID" value="NYD85387.1"/>
    <property type="molecule type" value="Genomic_DNA"/>
</dbReference>
<feature type="domain" description="ACT" evidence="5">
    <location>
        <begin position="13"/>
        <end position="90"/>
    </location>
</feature>
<dbReference type="InterPro" id="IPR044074">
    <property type="entry name" value="PurU_ACT"/>
</dbReference>
<evidence type="ECO:0000256" key="3">
    <source>
        <dbReference type="HAMAP-Rule" id="MF_01927"/>
    </source>
</evidence>
<dbReference type="InterPro" id="IPR002376">
    <property type="entry name" value="Formyl_transf_N"/>
</dbReference>